<evidence type="ECO:0000256" key="2">
    <source>
        <dbReference type="ARBA" id="ARBA00023002"/>
    </source>
</evidence>
<feature type="domain" description="Ubiquitin 3 binding protein But2 C-terminal" evidence="5">
    <location>
        <begin position="474"/>
        <end position="615"/>
    </location>
</feature>
<accession>A0A4V3XJJ5</accession>
<keyword evidence="4" id="KW-0812">Transmembrane</keyword>
<dbReference type="OrthoDB" id="1711136at2759"/>
<dbReference type="SUPFAM" id="SSF53178">
    <property type="entry name" value="Peptidyl-tRNA hydrolase-like"/>
    <property type="match status" value="1"/>
</dbReference>
<evidence type="ECO:0000313" key="6">
    <source>
        <dbReference type="EMBL" id="THH33293.1"/>
    </source>
</evidence>
<dbReference type="PANTHER" id="PTHR33365">
    <property type="entry name" value="YALI0B05434P"/>
    <property type="match status" value="1"/>
</dbReference>
<dbReference type="Pfam" id="PF11807">
    <property type="entry name" value="UstYa"/>
    <property type="match status" value="2"/>
</dbReference>
<dbReference type="InterPro" id="IPR018620">
    <property type="entry name" value="Ubiquitin3-bd_protein_But2_C"/>
</dbReference>
<gene>
    <name evidence="6" type="ORF">EUX98_g882</name>
</gene>
<protein>
    <recommendedName>
        <fullName evidence="5">Ubiquitin 3 binding protein But2 C-terminal domain-containing protein</fullName>
    </recommendedName>
</protein>
<name>A0A4V3XJJ5_9APHY</name>
<dbReference type="NCBIfam" id="TIGR00447">
    <property type="entry name" value="pth"/>
    <property type="match status" value="1"/>
</dbReference>
<keyword evidence="4" id="KW-1133">Transmembrane helix</keyword>
<dbReference type="GO" id="GO:0004045">
    <property type="term" value="F:peptidyl-tRNA hydrolase activity"/>
    <property type="evidence" value="ECO:0007669"/>
    <property type="project" value="InterPro"/>
</dbReference>
<comment type="pathway">
    <text evidence="1">Mycotoxin biosynthesis.</text>
</comment>
<keyword evidence="2" id="KW-0560">Oxidoreductase</keyword>
<dbReference type="Gene3D" id="3.40.50.1470">
    <property type="entry name" value="Peptidyl-tRNA hydrolase"/>
    <property type="match status" value="1"/>
</dbReference>
<dbReference type="PROSITE" id="PS01196">
    <property type="entry name" value="PEPT_TRNA_HYDROL_2"/>
    <property type="match status" value="1"/>
</dbReference>
<keyword evidence="7" id="KW-1185">Reference proteome</keyword>
<sequence length="802" mass="90410">MGRLHAQHILTGSLGSLFILNLMIWSYFLIGEWRKAEPTSEFTYVGDDYPIYLPVRPAAPVVQVMEETAHYPIYGNEARNNWALSLRNNFSLYTLVGPEHRAFTVAMEHQLHCLRLMRAALNGAYDEQTQGHFTHCLHYIRHMVLCNPNLTLEPADVMERDFEVERTGATHVCRDWRAVYGAMDDGWTTWMDKRYLKIDLTVLLVSLIALYAAGSGIWHILEQKNERLRSPVSPTWDVGKLPQVAMYSEESVRYILNSSDAAVEWALLVPPNGGIVHVDVDGGASPEPFMVSVFHQLRCLDVLRSTYAARDRAGPLARHCMNYIRQTVLCRADTKLEKVISFTGEHRVEPWGPMVCQDWRRIYQAQRDNQRVESKSKASHEGVELKETGGHYETAKEHSQRMPRLYYWAFLGVLTCSALNIVYLVATFQYKSPAWSSLNVDKLEFASSYIAFEEAHKSGRYNVNGSNVPPSMLFPSVLAPINQSEPERYYVGAHRVLSLDGTFYPSDRRLVVSLKESTIAQFYAGDYGMERCTIKMMLPESNSQILPSGSASIQVWRVKAQRKLDIHKLNWKTRPQRESMVASWELHNNQTVESAEFVCPSGSYQTFELACTDNTKDCGIVDLRQETRVKTLGSVGHVLIDSLAERLGVRLSNERHGFIAQRDVLVGENSVKVTLLRTKTFMNISGPPVAAVLRIAGCSPASLLVIHDSLDHRPFVIAPKFGGSANGHNGVRSVIAALGNNSDFHRLRVGIGKNDRNSQDAADYVLSKLSNEERIFLSRRGKGVDLAWTSIEKIIESSSEAR</sequence>
<dbReference type="Proteomes" id="UP000308730">
    <property type="component" value="Unassembled WGS sequence"/>
</dbReference>
<dbReference type="GO" id="GO:0043386">
    <property type="term" value="P:mycotoxin biosynthetic process"/>
    <property type="evidence" value="ECO:0007669"/>
    <property type="project" value="InterPro"/>
</dbReference>
<comment type="similarity">
    <text evidence="3">Belongs to the ustYa family.</text>
</comment>
<dbReference type="InterPro" id="IPR036416">
    <property type="entry name" value="Pept_tRNA_hydro_sf"/>
</dbReference>
<comment type="caution">
    <text evidence="6">The sequence shown here is derived from an EMBL/GenBank/DDBJ whole genome shotgun (WGS) entry which is preliminary data.</text>
</comment>
<reference evidence="6 7" key="1">
    <citation type="submission" date="2019-02" db="EMBL/GenBank/DDBJ databases">
        <title>Genome sequencing of the rare red list fungi Antrodiella citrinella (Flaviporus citrinellus).</title>
        <authorList>
            <person name="Buettner E."/>
            <person name="Kellner H."/>
        </authorList>
    </citation>
    <scope>NUCLEOTIDE SEQUENCE [LARGE SCALE GENOMIC DNA]</scope>
    <source>
        <strain evidence="6 7">DSM 108506</strain>
    </source>
</reference>
<evidence type="ECO:0000256" key="1">
    <source>
        <dbReference type="ARBA" id="ARBA00004685"/>
    </source>
</evidence>
<dbReference type="InterPro" id="IPR021765">
    <property type="entry name" value="UstYa-like"/>
</dbReference>
<proteinExistence type="inferred from homology"/>
<feature type="transmembrane region" description="Helical" evidence="4">
    <location>
        <begin position="200"/>
        <end position="221"/>
    </location>
</feature>
<evidence type="ECO:0000256" key="4">
    <source>
        <dbReference type="SAM" id="Phobius"/>
    </source>
</evidence>
<organism evidence="6 7">
    <name type="scientific">Antrodiella citrinella</name>
    <dbReference type="NCBI Taxonomy" id="2447956"/>
    <lineage>
        <taxon>Eukaryota</taxon>
        <taxon>Fungi</taxon>
        <taxon>Dikarya</taxon>
        <taxon>Basidiomycota</taxon>
        <taxon>Agaricomycotina</taxon>
        <taxon>Agaricomycetes</taxon>
        <taxon>Polyporales</taxon>
        <taxon>Steccherinaceae</taxon>
        <taxon>Antrodiella</taxon>
    </lineage>
</organism>
<dbReference type="GO" id="GO:0016491">
    <property type="term" value="F:oxidoreductase activity"/>
    <property type="evidence" value="ECO:0007669"/>
    <property type="project" value="UniProtKB-KW"/>
</dbReference>
<dbReference type="InterPro" id="IPR018171">
    <property type="entry name" value="Pept_tRNA_hydro_CS"/>
</dbReference>
<dbReference type="AlphaFoldDB" id="A0A4V3XJJ5"/>
<feature type="transmembrane region" description="Helical" evidence="4">
    <location>
        <begin position="405"/>
        <end position="426"/>
    </location>
</feature>
<dbReference type="InterPro" id="IPR001328">
    <property type="entry name" value="Pept_tRNA_hydro"/>
</dbReference>
<evidence type="ECO:0000259" key="5">
    <source>
        <dbReference type="Pfam" id="PF09792"/>
    </source>
</evidence>
<dbReference type="Pfam" id="PF09792">
    <property type="entry name" value="But2"/>
    <property type="match status" value="1"/>
</dbReference>
<dbReference type="PANTHER" id="PTHR33365:SF11">
    <property type="entry name" value="TAT PATHWAY SIGNAL SEQUENCE"/>
    <property type="match status" value="1"/>
</dbReference>
<dbReference type="EMBL" id="SGPM01000008">
    <property type="protein sequence ID" value="THH33293.1"/>
    <property type="molecule type" value="Genomic_DNA"/>
</dbReference>
<keyword evidence="4" id="KW-0472">Membrane</keyword>
<dbReference type="Pfam" id="PF01195">
    <property type="entry name" value="Pept_tRNA_hydro"/>
    <property type="match status" value="1"/>
</dbReference>
<evidence type="ECO:0000313" key="7">
    <source>
        <dbReference type="Proteomes" id="UP000308730"/>
    </source>
</evidence>
<feature type="transmembrane region" description="Helical" evidence="4">
    <location>
        <begin position="6"/>
        <end position="30"/>
    </location>
</feature>
<evidence type="ECO:0000256" key="3">
    <source>
        <dbReference type="ARBA" id="ARBA00035112"/>
    </source>
</evidence>